<evidence type="ECO:0000313" key="18">
    <source>
        <dbReference type="EMBL" id="HAB5016019.1"/>
    </source>
</evidence>
<keyword evidence="2" id="KW-1003">Cell membrane</keyword>
<dbReference type="GO" id="GO:0005886">
    <property type="term" value="C:plasma membrane"/>
    <property type="evidence" value="ECO:0007669"/>
    <property type="project" value="UniProtKB-SubCell"/>
</dbReference>
<comment type="caution">
    <text evidence="8">The sequence shown here is derived from an EMBL/GenBank/DDBJ whole genome shotgun (WGS) entry which is preliminary data.</text>
</comment>
<evidence type="ECO:0000256" key="4">
    <source>
        <dbReference type="ARBA" id="ARBA00022989"/>
    </source>
</evidence>
<proteinExistence type="predicted"/>
<evidence type="ECO:0000256" key="7">
    <source>
        <dbReference type="SAM" id="Phobius"/>
    </source>
</evidence>
<dbReference type="EMBL" id="DAAFWY010000009">
    <property type="protein sequence ID" value="HAB1846960.1"/>
    <property type="molecule type" value="Genomic_DNA"/>
</dbReference>
<sequence>MKNKKFIHCFSVILRAATLFSKFALVIMLAKLIPGGDVGLYGLLSAAIGYAIFIVGFEFYTYSTREMIAYPREQWGWMLKNQIVLTISVYIMFLPLLYFLYYLGILPVGTEFWFIALLIVEYVSQEINRVLITGRNYLLASIILFLRQGIWCWVVVAIMLMMPSLRNVYTVLIVWLVASGAACIIGGIYIFQFTHKYKGQGINWQWIKKGLKLSLPMLMAALAIRGIFTFDRFAIKDIGGLDVLGAYVFFASMASAVQSFLDTIVISFAFPELSKLAAEKKHEEFWITFKRFLLKTFLMSIFLCICCWLSGLIVLHWLNNQIYDRSYSLFIFLIFSTLIYCLSLIPHLGLYALREDTVIIKSQVVSLIVFIGAIIISIMLEELYMVMVGMILSFSVLLLWKSIMLFSKRKILCAE</sequence>
<dbReference type="RefSeq" id="WP_053510364.1">
    <property type="nucleotide sequence ID" value="NZ_JAHQRT010000009.1"/>
</dbReference>
<reference evidence="9" key="1">
    <citation type="journal article" date="2018" name="Genome Biol.">
        <title>SKESA: strategic k-mer extension for scrupulous assemblies.</title>
        <authorList>
            <person name="Souvorov A."/>
            <person name="Agarwala R."/>
            <person name="Lipman D.J."/>
        </authorList>
    </citation>
    <scope>NUCLEOTIDE SEQUENCE</scope>
    <source>
        <strain evidence="9">Salmonella enterica</strain>
    </source>
</reference>
<dbReference type="PANTHER" id="PTHR30250:SF11">
    <property type="entry name" value="O-ANTIGEN TRANSPORTER-RELATED"/>
    <property type="match status" value="1"/>
</dbReference>
<accession>A0A3U6Z4F7</accession>
<dbReference type="InterPro" id="IPR002797">
    <property type="entry name" value="Polysacc_synth"/>
</dbReference>
<dbReference type="PANTHER" id="PTHR30250">
    <property type="entry name" value="PST FAMILY PREDICTED COLANIC ACID TRANSPORTER"/>
    <property type="match status" value="1"/>
</dbReference>
<evidence type="ECO:0000313" key="11">
    <source>
        <dbReference type="EMBL" id="HAB1993018.1"/>
    </source>
</evidence>
<dbReference type="EMBL" id="DAAGBA010000046">
    <property type="protein sequence ID" value="HAB2326194.1"/>
    <property type="molecule type" value="Genomic_DNA"/>
</dbReference>
<evidence type="ECO:0000256" key="6">
    <source>
        <dbReference type="ARBA" id="ARBA00049738"/>
    </source>
</evidence>
<evidence type="ECO:0000256" key="1">
    <source>
        <dbReference type="ARBA" id="ARBA00004651"/>
    </source>
</evidence>
<evidence type="ECO:0000313" key="10">
    <source>
        <dbReference type="EMBL" id="HAB1846960.1"/>
    </source>
</evidence>
<dbReference type="EMBL" id="DAAHJH010000007">
    <property type="protein sequence ID" value="HAB6339247.1"/>
    <property type="molecule type" value="Genomic_DNA"/>
</dbReference>
<dbReference type="EMBL" id="DAAFWI010000007">
    <property type="protein sequence ID" value="HAB1775268.1"/>
    <property type="molecule type" value="Genomic_DNA"/>
</dbReference>
<reference evidence="8" key="2">
    <citation type="submission" date="2019-07" db="EMBL/GenBank/DDBJ databases">
        <authorList>
            <person name="Ashton P.M."/>
            <person name="Dallman T."/>
            <person name="Nair S."/>
            <person name="De Pinna E."/>
            <person name="Peters T."/>
            <person name="Grant K."/>
        </authorList>
    </citation>
    <scope>NUCLEOTIDE SEQUENCE</scope>
    <source>
        <strain evidence="8">481463</strain>
    </source>
</reference>
<evidence type="ECO:0000256" key="3">
    <source>
        <dbReference type="ARBA" id="ARBA00022692"/>
    </source>
</evidence>
<dbReference type="EMBL" id="DAAGVL010000012">
    <property type="protein sequence ID" value="HAB4720022.1"/>
    <property type="molecule type" value="Genomic_DNA"/>
</dbReference>
<feature type="transmembrane region" description="Helical" evidence="7">
    <location>
        <begin position="12"/>
        <end position="33"/>
    </location>
</feature>
<evidence type="ECO:0000313" key="14">
    <source>
        <dbReference type="EMBL" id="HAB3963448.1"/>
    </source>
</evidence>
<evidence type="ECO:0000313" key="22">
    <source>
        <dbReference type="EMBL" id="HAE1596450.1"/>
    </source>
</evidence>
<name>A0A3U6Z4F7_SALDZ</name>
<reference evidence="9" key="3">
    <citation type="submission" date="2019-10" db="EMBL/GenBank/DDBJ databases">
        <authorList>
            <consortium name="NCBI Pathogen Detection Project"/>
        </authorList>
    </citation>
    <scope>NUCLEOTIDE SEQUENCE</scope>
    <source>
        <strain evidence="9">Salmonella enterica</strain>
    </source>
</reference>
<dbReference type="EMBL" id="DAAFYE010000043">
    <property type="protein sequence ID" value="HAB1993018.1"/>
    <property type="molecule type" value="Genomic_DNA"/>
</dbReference>
<dbReference type="EMBL" id="DAAGQE010000022">
    <property type="protein sequence ID" value="HAB4100742.1"/>
    <property type="molecule type" value="Genomic_DNA"/>
</dbReference>
<dbReference type="EMBL" id="DAAGTE010000050">
    <property type="protein sequence ID" value="HAB4457791.1"/>
    <property type="molecule type" value="Genomic_DNA"/>
</dbReference>
<keyword evidence="3 7" id="KW-0812">Transmembrane</keyword>
<feature type="transmembrane region" description="Helical" evidence="7">
    <location>
        <begin position="292"/>
        <end position="318"/>
    </location>
</feature>
<evidence type="ECO:0000313" key="9">
    <source>
        <dbReference type="EMBL" id="HAB1775268.1"/>
    </source>
</evidence>
<keyword evidence="4 7" id="KW-1133">Transmembrane helix</keyword>
<feature type="transmembrane region" description="Helical" evidence="7">
    <location>
        <begin position="248"/>
        <end position="271"/>
    </location>
</feature>
<evidence type="ECO:0000313" key="21">
    <source>
        <dbReference type="EMBL" id="HAE1473997.1"/>
    </source>
</evidence>
<evidence type="ECO:0000313" key="17">
    <source>
        <dbReference type="EMBL" id="HAB4720022.1"/>
    </source>
</evidence>
<feature type="transmembrane region" description="Helical" evidence="7">
    <location>
        <begin position="108"/>
        <end position="124"/>
    </location>
</feature>
<dbReference type="Pfam" id="PF01943">
    <property type="entry name" value="Polysacc_synt"/>
    <property type="match status" value="1"/>
</dbReference>
<feature type="transmembrane region" description="Helical" evidence="7">
    <location>
        <begin position="83"/>
        <end position="102"/>
    </location>
</feature>
<protein>
    <recommendedName>
        <fullName evidence="6">Putative O-antigen transporter</fullName>
    </recommendedName>
</protein>
<feature type="transmembrane region" description="Helical" evidence="7">
    <location>
        <begin position="211"/>
        <end position="228"/>
    </location>
</feature>
<dbReference type="EMBL" id="DAAGOZ010000004">
    <property type="protein sequence ID" value="HAB3963448.1"/>
    <property type="molecule type" value="Genomic_DNA"/>
</dbReference>
<feature type="transmembrane region" description="Helical" evidence="7">
    <location>
        <begin position="39"/>
        <end position="62"/>
    </location>
</feature>
<dbReference type="EMBL" id="DAAQZP010000050">
    <property type="protein sequence ID" value="HAE1596450.1"/>
    <property type="molecule type" value="Genomic_DNA"/>
</dbReference>
<dbReference type="EMBL" id="DAAQZS010000006">
    <property type="protein sequence ID" value="HAE1473997.1"/>
    <property type="molecule type" value="Genomic_DNA"/>
</dbReference>
<dbReference type="EMBL" id="AAIXUH010000005">
    <property type="protein sequence ID" value="ECJ2913157.1"/>
    <property type="molecule type" value="Genomic_DNA"/>
</dbReference>
<feature type="transmembrane region" description="Helical" evidence="7">
    <location>
        <begin position="358"/>
        <end position="377"/>
    </location>
</feature>
<evidence type="ECO:0000313" key="19">
    <source>
        <dbReference type="EMBL" id="HAB5839989.1"/>
    </source>
</evidence>
<evidence type="ECO:0000313" key="20">
    <source>
        <dbReference type="EMBL" id="HAB6339247.1"/>
    </source>
</evidence>
<dbReference type="AlphaFoldDB" id="A0A3U6Z4F7"/>
<feature type="transmembrane region" description="Helical" evidence="7">
    <location>
        <begin position="330"/>
        <end position="351"/>
    </location>
</feature>
<feature type="transmembrane region" description="Helical" evidence="7">
    <location>
        <begin position="383"/>
        <end position="400"/>
    </location>
</feature>
<keyword evidence="5 7" id="KW-0472">Membrane</keyword>
<evidence type="ECO:0000313" key="16">
    <source>
        <dbReference type="EMBL" id="HAB4457791.1"/>
    </source>
</evidence>
<dbReference type="EMBL" id="DAAFZM010000004">
    <property type="protein sequence ID" value="HAB2184060.1"/>
    <property type="molecule type" value="Genomic_DNA"/>
</dbReference>
<feature type="transmembrane region" description="Helical" evidence="7">
    <location>
        <begin position="136"/>
        <end position="162"/>
    </location>
</feature>
<dbReference type="InterPro" id="IPR050833">
    <property type="entry name" value="Poly_Biosynth_Transport"/>
</dbReference>
<evidence type="ECO:0000313" key="13">
    <source>
        <dbReference type="EMBL" id="HAB2326194.1"/>
    </source>
</evidence>
<dbReference type="EMBL" id="DAAGXW010000004">
    <property type="protein sequence ID" value="HAB5016019.1"/>
    <property type="molecule type" value="Genomic_DNA"/>
</dbReference>
<comment type="subcellular location">
    <subcellularLocation>
        <location evidence="1">Cell membrane</location>
        <topology evidence="1">Multi-pass membrane protein</topology>
    </subcellularLocation>
</comment>
<feature type="transmembrane region" description="Helical" evidence="7">
    <location>
        <begin position="168"/>
        <end position="191"/>
    </location>
</feature>
<dbReference type="EMBL" id="DAAHFA010000003">
    <property type="protein sequence ID" value="HAB5839989.1"/>
    <property type="molecule type" value="Genomic_DNA"/>
</dbReference>
<evidence type="ECO:0000313" key="12">
    <source>
        <dbReference type="EMBL" id="HAB2184060.1"/>
    </source>
</evidence>
<gene>
    <name evidence="8" type="ORF">FNI27_09245</name>
    <name evidence="22" type="ORF">G2997_17665</name>
    <name evidence="21" type="ORF">G3A00_08320</name>
    <name evidence="18" type="ORF">GB016_05375</name>
    <name evidence="11" type="ORF">GB088_18065</name>
    <name evidence="19" type="ORF">GB246_03700</name>
    <name evidence="13" type="ORF">GB337_14585</name>
    <name evidence="12" type="ORF">GB348_05035</name>
    <name evidence="20" type="ORF">GB480_09895</name>
    <name evidence="14" type="ORF">GBX62_05165</name>
    <name evidence="9" type="ORF">GBY11_06750</name>
    <name evidence="15" type="ORF">GBY15_13790</name>
    <name evidence="16" type="ORF">GBY49_15770</name>
    <name evidence="10" type="ORF">GBZ10_10875</name>
    <name evidence="17" type="ORF">GBZ37_11305</name>
</gene>
<evidence type="ECO:0000313" key="8">
    <source>
        <dbReference type="EMBL" id="ECJ2913157.1"/>
    </source>
</evidence>
<evidence type="ECO:0000256" key="5">
    <source>
        <dbReference type="ARBA" id="ARBA00023136"/>
    </source>
</evidence>
<organism evidence="8">
    <name type="scientific">Salmonella diarizonae</name>
    <dbReference type="NCBI Taxonomy" id="59204"/>
    <lineage>
        <taxon>Bacteria</taxon>
        <taxon>Pseudomonadati</taxon>
        <taxon>Pseudomonadota</taxon>
        <taxon>Gammaproteobacteria</taxon>
        <taxon>Enterobacterales</taxon>
        <taxon>Enterobacteriaceae</taxon>
        <taxon>Salmonella</taxon>
    </lineage>
</organism>
<evidence type="ECO:0000313" key="15">
    <source>
        <dbReference type="EMBL" id="HAB4100742.1"/>
    </source>
</evidence>
<evidence type="ECO:0000256" key="2">
    <source>
        <dbReference type="ARBA" id="ARBA00022475"/>
    </source>
</evidence>